<dbReference type="RefSeq" id="WP_038189730.1">
    <property type="nucleotide sequence ID" value="NZ_CAWLWA010000196.1"/>
</dbReference>
<name>A0A077QL13_XENBV</name>
<evidence type="ECO:0000256" key="1">
    <source>
        <dbReference type="SAM" id="SignalP"/>
    </source>
</evidence>
<dbReference type="HOGENOM" id="CLU_1730709_0_0_6"/>
<feature type="signal peptide" evidence="1">
    <location>
        <begin position="1"/>
        <end position="24"/>
    </location>
</feature>
<feature type="chain" id="PRO_5001722967" evidence="1">
    <location>
        <begin position="25"/>
        <end position="151"/>
    </location>
</feature>
<dbReference type="EMBL" id="CBTB010000202">
    <property type="protein sequence ID" value="CDH33903.1"/>
    <property type="molecule type" value="Genomic_DNA"/>
</dbReference>
<keyword evidence="1" id="KW-0732">Signal</keyword>
<evidence type="ECO:0000313" key="3">
    <source>
        <dbReference type="Proteomes" id="UP000028480"/>
    </source>
</evidence>
<dbReference type="AlphaFoldDB" id="A0A077QL13"/>
<evidence type="ECO:0000313" key="2">
    <source>
        <dbReference type="EMBL" id="CDH33903.1"/>
    </source>
</evidence>
<protein>
    <submittedName>
        <fullName evidence="2">Uncharacterized protein</fullName>
    </submittedName>
</protein>
<proteinExistence type="predicted"/>
<accession>A0A077QL13</accession>
<comment type="caution">
    <text evidence="2">The sequence shown here is derived from an EMBL/GenBank/DDBJ whole genome shotgun (WGS) entry which is preliminary data.</text>
</comment>
<reference evidence="2" key="1">
    <citation type="submission" date="2013-07" db="EMBL/GenBank/DDBJ databases">
        <title>Sub-species coevolution in mutualistic symbiosis.</title>
        <authorList>
            <person name="Murfin K."/>
            <person name="Klassen J."/>
            <person name="Lee M."/>
            <person name="Forst S."/>
            <person name="Stock P."/>
            <person name="Goodrich-Blair H."/>
        </authorList>
    </citation>
    <scope>NUCLEOTIDE SEQUENCE [LARGE SCALE GENOMIC DNA]</scope>
    <source>
        <strain evidence="2">Intermedium</strain>
    </source>
</reference>
<dbReference type="Proteomes" id="UP000028480">
    <property type="component" value="Unassembled WGS sequence"/>
</dbReference>
<gene>
    <name evidence="2" type="ORF">XBI1_2800029</name>
</gene>
<organism evidence="2 3">
    <name type="scientific">Xenorhabdus bovienii str. Intermedium</name>
    <dbReference type="NCBI Taxonomy" id="1379677"/>
    <lineage>
        <taxon>Bacteria</taxon>
        <taxon>Pseudomonadati</taxon>
        <taxon>Pseudomonadota</taxon>
        <taxon>Gammaproteobacteria</taxon>
        <taxon>Enterobacterales</taxon>
        <taxon>Morganellaceae</taxon>
        <taxon>Xenorhabdus</taxon>
    </lineage>
</organism>
<sequence>MNSIKALLLLAISTMVLVPVVSVADPANEKHESMVNVGGDYYMDLRNGEIYGIYDDPKPINGIDPWKGCSDPVTERVTVSSTSPDERTIETFKVKNSNGDHETFDISPIYKDIPNYARGYIRLLIKQDAKINLTSRGCGSGIFPTFVAAER</sequence>